<protein>
    <recommendedName>
        <fullName evidence="2">BTB domain-containing protein</fullName>
    </recommendedName>
</protein>
<feature type="region of interest" description="Disordered" evidence="1">
    <location>
        <begin position="237"/>
        <end position="260"/>
    </location>
</feature>
<evidence type="ECO:0000313" key="4">
    <source>
        <dbReference type="Proteomes" id="UP001301769"/>
    </source>
</evidence>
<evidence type="ECO:0000313" key="3">
    <source>
        <dbReference type="EMBL" id="KAK4210642.1"/>
    </source>
</evidence>
<reference evidence="3" key="2">
    <citation type="submission" date="2023-05" db="EMBL/GenBank/DDBJ databases">
        <authorList>
            <consortium name="Lawrence Berkeley National Laboratory"/>
            <person name="Steindorff A."/>
            <person name="Hensen N."/>
            <person name="Bonometti L."/>
            <person name="Westerberg I."/>
            <person name="Brannstrom I.O."/>
            <person name="Guillou S."/>
            <person name="Cros-Aarteil S."/>
            <person name="Calhoun S."/>
            <person name="Haridas S."/>
            <person name="Kuo A."/>
            <person name="Mondo S."/>
            <person name="Pangilinan J."/>
            <person name="Riley R."/>
            <person name="Labutti K."/>
            <person name="Andreopoulos B."/>
            <person name="Lipzen A."/>
            <person name="Chen C."/>
            <person name="Yanf M."/>
            <person name="Daum C."/>
            <person name="Ng V."/>
            <person name="Clum A."/>
            <person name="Ohm R."/>
            <person name="Martin F."/>
            <person name="Silar P."/>
            <person name="Natvig D."/>
            <person name="Lalanne C."/>
            <person name="Gautier V."/>
            <person name="Ament-Velasquez S.L."/>
            <person name="Kruys A."/>
            <person name="Hutchinson M.I."/>
            <person name="Powell A.J."/>
            <person name="Barry K."/>
            <person name="Miller A.N."/>
            <person name="Grigoriev I.V."/>
            <person name="Debuchy R."/>
            <person name="Gladieux P."/>
            <person name="Thoren M.H."/>
            <person name="Johannesson H."/>
        </authorList>
    </citation>
    <scope>NUCLEOTIDE SEQUENCE</scope>
    <source>
        <strain evidence="3">PSN293</strain>
    </source>
</reference>
<evidence type="ECO:0000259" key="2">
    <source>
        <dbReference type="Pfam" id="PF00651"/>
    </source>
</evidence>
<organism evidence="3 4">
    <name type="scientific">Rhypophila decipiens</name>
    <dbReference type="NCBI Taxonomy" id="261697"/>
    <lineage>
        <taxon>Eukaryota</taxon>
        <taxon>Fungi</taxon>
        <taxon>Dikarya</taxon>
        <taxon>Ascomycota</taxon>
        <taxon>Pezizomycotina</taxon>
        <taxon>Sordariomycetes</taxon>
        <taxon>Sordariomycetidae</taxon>
        <taxon>Sordariales</taxon>
        <taxon>Naviculisporaceae</taxon>
        <taxon>Rhypophila</taxon>
    </lineage>
</organism>
<feature type="domain" description="BTB" evidence="2">
    <location>
        <begin position="32"/>
        <end position="123"/>
    </location>
</feature>
<comment type="caution">
    <text evidence="3">The sequence shown here is derived from an EMBL/GenBank/DDBJ whole genome shotgun (WGS) entry which is preliminary data.</text>
</comment>
<evidence type="ECO:0000256" key="1">
    <source>
        <dbReference type="SAM" id="MobiDB-lite"/>
    </source>
</evidence>
<name>A0AAN6Y731_9PEZI</name>
<gene>
    <name evidence="3" type="ORF">QBC37DRAFT_292038</name>
</gene>
<dbReference type="Pfam" id="PF00651">
    <property type="entry name" value="BTB"/>
    <property type="match status" value="1"/>
</dbReference>
<reference evidence="3" key="1">
    <citation type="journal article" date="2023" name="Mol. Phylogenet. Evol.">
        <title>Genome-scale phylogeny and comparative genomics of the fungal order Sordariales.</title>
        <authorList>
            <person name="Hensen N."/>
            <person name="Bonometti L."/>
            <person name="Westerberg I."/>
            <person name="Brannstrom I.O."/>
            <person name="Guillou S."/>
            <person name="Cros-Aarteil S."/>
            <person name="Calhoun S."/>
            <person name="Haridas S."/>
            <person name="Kuo A."/>
            <person name="Mondo S."/>
            <person name="Pangilinan J."/>
            <person name="Riley R."/>
            <person name="LaButti K."/>
            <person name="Andreopoulos B."/>
            <person name="Lipzen A."/>
            <person name="Chen C."/>
            <person name="Yan M."/>
            <person name="Daum C."/>
            <person name="Ng V."/>
            <person name="Clum A."/>
            <person name="Steindorff A."/>
            <person name="Ohm R.A."/>
            <person name="Martin F."/>
            <person name="Silar P."/>
            <person name="Natvig D.O."/>
            <person name="Lalanne C."/>
            <person name="Gautier V."/>
            <person name="Ament-Velasquez S.L."/>
            <person name="Kruys A."/>
            <person name="Hutchinson M.I."/>
            <person name="Powell A.J."/>
            <person name="Barry K."/>
            <person name="Miller A.N."/>
            <person name="Grigoriev I.V."/>
            <person name="Debuchy R."/>
            <person name="Gladieux P."/>
            <person name="Hiltunen Thoren M."/>
            <person name="Johannesson H."/>
        </authorList>
    </citation>
    <scope>NUCLEOTIDE SEQUENCE</scope>
    <source>
        <strain evidence="3">PSN293</strain>
    </source>
</reference>
<keyword evidence="4" id="KW-1185">Reference proteome</keyword>
<proteinExistence type="predicted"/>
<dbReference type="AlphaFoldDB" id="A0AAN6Y731"/>
<dbReference type="InterPro" id="IPR000210">
    <property type="entry name" value="BTB/POZ_dom"/>
</dbReference>
<dbReference type="Proteomes" id="UP001301769">
    <property type="component" value="Unassembled WGS sequence"/>
</dbReference>
<sequence length="362" mass="40970">MNAYPPDDEEDENGVVRPPVNDVVQVLDARGDLILVVGQERKEFLVCSRTLRRASKVFDDLYSRRVEGQDGHERLDLSHIGVLPLHLVLEIIHGNHAKVNPHLTNKETLHDVLVVTHHFSMTGCLAPIAVKWLKKVYDKEPSGFHNIAVQLWITHQLGHLGCLKQTIYSMVQGGRLNSRGELIGQGATDNDEYRRFPTLSLLGVLEQVKECRSRVVAHLVNTVRDAVRNLIESPRMPAAMQTNGPAPKPTVCQVRQESPTRRRQCDSRMLGAFQRALFDQNWDKVDKPASSPYSLHRRINEVARQTLKEYDPPTDSHKHCGPFGRNGLEPLVDIVKREVDAIPFDERDFMRRGKMMGFPVGA</sequence>
<dbReference type="EMBL" id="MU858169">
    <property type="protein sequence ID" value="KAK4210642.1"/>
    <property type="molecule type" value="Genomic_DNA"/>
</dbReference>
<accession>A0AAN6Y731</accession>